<evidence type="ECO:0000313" key="2">
    <source>
        <dbReference type="EMBL" id="KAJ7343675.1"/>
    </source>
</evidence>
<proteinExistence type="predicted"/>
<reference evidence="2" key="1">
    <citation type="submission" date="2023-03" db="EMBL/GenBank/DDBJ databases">
        <title>Massive genome expansion in bonnet fungi (Mycena s.s.) driven by repeated elements and novel gene families across ecological guilds.</title>
        <authorList>
            <consortium name="Lawrence Berkeley National Laboratory"/>
            <person name="Harder C.B."/>
            <person name="Miyauchi S."/>
            <person name="Viragh M."/>
            <person name="Kuo A."/>
            <person name="Thoen E."/>
            <person name="Andreopoulos B."/>
            <person name="Lu D."/>
            <person name="Skrede I."/>
            <person name="Drula E."/>
            <person name="Henrissat B."/>
            <person name="Morin E."/>
            <person name="Kohler A."/>
            <person name="Barry K."/>
            <person name="LaButti K."/>
            <person name="Morin E."/>
            <person name="Salamov A."/>
            <person name="Lipzen A."/>
            <person name="Mereny Z."/>
            <person name="Hegedus B."/>
            <person name="Baldrian P."/>
            <person name="Stursova M."/>
            <person name="Weitz H."/>
            <person name="Taylor A."/>
            <person name="Grigoriev I.V."/>
            <person name="Nagy L.G."/>
            <person name="Martin F."/>
            <person name="Kauserud H."/>
        </authorList>
    </citation>
    <scope>NUCLEOTIDE SEQUENCE</scope>
    <source>
        <strain evidence="2">CBHHK002</strain>
    </source>
</reference>
<accession>A0AAD6ZZ19</accession>
<name>A0AAD6ZZ19_9AGAR</name>
<organism evidence="2 3">
    <name type="scientific">Mycena albidolilacea</name>
    <dbReference type="NCBI Taxonomy" id="1033008"/>
    <lineage>
        <taxon>Eukaryota</taxon>
        <taxon>Fungi</taxon>
        <taxon>Dikarya</taxon>
        <taxon>Basidiomycota</taxon>
        <taxon>Agaricomycotina</taxon>
        <taxon>Agaricomycetes</taxon>
        <taxon>Agaricomycetidae</taxon>
        <taxon>Agaricales</taxon>
        <taxon>Marasmiineae</taxon>
        <taxon>Mycenaceae</taxon>
        <taxon>Mycena</taxon>
    </lineage>
</organism>
<keyword evidence="3" id="KW-1185">Reference proteome</keyword>
<sequence length="278" mass="31193">MPISHPRRVFRVVQPLSPLFLHALSLHRPANQSPRHALTQSRFIRTFVSKKEGVVHSRRQITAHLHALRNQKATKSTYASSGPVTSVVPTPCASPSTRRSASHQSRTSVALQNRFSVYRDSLPVLSIKTPLPNLISPSNFSSPFTPANQVLHTPFHPPEPLKCTPSKRHRNRNCQWSPLVSLGIDENCPLAYTLDTPESPICDLTRRFSLLAPPSSKRVPRRLSYSQSCMSPWTPESRHSQALASPAMIRSSLWPSSPVTSPRYELDDLQFSPFRVVF</sequence>
<evidence type="ECO:0000313" key="3">
    <source>
        <dbReference type="Proteomes" id="UP001218218"/>
    </source>
</evidence>
<dbReference type="Proteomes" id="UP001218218">
    <property type="component" value="Unassembled WGS sequence"/>
</dbReference>
<evidence type="ECO:0000256" key="1">
    <source>
        <dbReference type="SAM" id="MobiDB-lite"/>
    </source>
</evidence>
<feature type="region of interest" description="Disordered" evidence="1">
    <location>
        <begin position="73"/>
        <end position="106"/>
    </location>
</feature>
<comment type="caution">
    <text evidence="2">The sequence shown here is derived from an EMBL/GenBank/DDBJ whole genome shotgun (WGS) entry which is preliminary data.</text>
</comment>
<protein>
    <submittedName>
        <fullName evidence="2">Uncharacterized protein</fullName>
    </submittedName>
</protein>
<dbReference type="AlphaFoldDB" id="A0AAD6ZZ19"/>
<dbReference type="EMBL" id="JARIHO010000023">
    <property type="protein sequence ID" value="KAJ7343675.1"/>
    <property type="molecule type" value="Genomic_DNA"/>
</dbReference>
<gene>
    <name evidence="2" type="ORF">DFH08DRAFT_873363</name>
</gene>